<dbReference type="GeneID" id="87824059"/>
<organism evidence="2 3">
    <name type="scientific">Parathielavia appendiculata</name>
    <dbReference type="NCBI Taxonomy" id="2587402"/>
    <lineage>
        <taxon>Eukaryota</taxon>
        <taxon>Fungi</taxon>
        <taxon>Dikarya</taxon>
        <taxon>Ascomycota</taxon>
        <taxon>Pezizomycotina</taxon>
        <taxon>Sordariomycetes</taxon>
        <taxon>Sordariomycetidae</taxon>
        <taxon>Sordariales</taxon>
        <taxon>Chaetomiaceae</taxon>
        <taxon>Parathielavia</taxon>
    </lineage>
</organism>
<reference evidence="2" key="1">
    <citation type="journal article" date="2023" name="Mol. Phylogenet. Evol.">
        <title>Genome-scale phylogeny and comparative genomics of the fungal order Sordariales.</title>
        <authorList>
            <person name="Hensen N."/>
            <person name="Bonometti L."/>
            <person name="Westerberg I."/>
            <person name="Brannstrom I.O."/>
            <person name="Guillou S."/>
            <person name="Cros-Aarteil S."/>
            <person name="Calhoun S."/>
            <person name="Haridas S."/>
            <person name="Kuo A."/>
            <person name="Mondo S."/>
            <person name="Pangilinan J."/>
            <person name="Riley R."/>
            <person name="LaButti K."/>
            <person name="Andreopoulos B."/>
            <person name="Lipzen A."/>
            <person name="Chen C."/>
            <person name="Yan M."/>
            <person name="Daum C."/>
            <person name="Ng V."/>
            <person name="Clum A."/>
            <person name="Steindorff A."/>
            <person name="Ohm R.A."/>
            <person name="Martin F."/>
            <person name="Silar P."/>
            <person name="Natvig D.O."/>
            <person name="Lalanne C."/>
            <person name="Gautier V."/>
            <person name="Ament-Velasquez S.L."/>
            <person name="Kruys A."/>
            <person name="Hutchinson M.I."/>
            <person name="Powell A.J."/>
            <person name="Barry K."/>
            <person name="Miller A.N."/>
            <person name="Grigoriev I.V."/>
            <person name="Debuchy R."/>
            <person name="Gladieux P."/>
            <person name="Hiltunen Thoren M."/>
            <person name="Johannesson H."/>
        </authorList>
    </citation>
    <scope>NUCLEOTIDE SEQUENCE</scope>
    <source>
        <strain evidence="2">CBS 731.68</strain>
    </source>
</reference>
<keyword evidence="1" id="KW-0472">Membrane</keyword>
<keyword evidence="1" id="KW-0812">Transmembrane</keyword>
<dbReference type="Proteomes" id="UP001302602">
    <property type="component" value="Unassembled WGS sequence"/>
</dbReference>
<accession>A0AAN6U013</accession>
<name>A0AAN6U013_9PEZI</name>
<sequence>MTLFLTPKSIPPGSSLPLSFLGLISLPLILPLFIRRQGPTQQVVADHISDLLRKAESKGAARAGLPPVRLLVASLVTGQTRHQICYSTRVRHRSPCSSVALPGRLSLFSRTHILLHSTVELGQILIPTVIATLPAVFTQLPQQEGCGNSCTSDSHRLHDLGLKPDISIILGETLRKLI</sequence>
<proteinExistence type="predicted"/>
<evidence type="ECO:0000256" key="1">
    <source>
        <dbReference type="SAM" id="Phobius"/>
    </source>
</evidence>
<feature type="transmembrane region" description="Helical" evidence="1">
    <location>
        <begin position="15"/>
        <end position="34"/>
    </location>
</feature>
<comment type="caution">
    <text evidence="2">The sequence shown here is derived from an EMBL/GenBank/DDBJ whole genome shotgun (WGS) entry which is preliminary data.</text>
</comment>
<dbReference type="RefSeq" id="XP_062647460.1">
    <property type="nucleotide sequence ID" value="XM_062787289.1"/>
</dbReference>
<reference evidence="2" key="2">
    <citation type="submission" date="2023-05" db="EMBL/GenBank/DDBJ databases">
        <authorList>
            <consortium name="Lawrence Berkeley National Laboratory"/>
            <person name="Steindorff A."/>
            <person name="Hensen N."/>
            <person name="Bonometti L."/>
            <person name="Westerberg I."/>
            <person name="Brannstrom I.O."/>
            <person name="Guillou S."/>
            <person name="Cros-Aarteil S."/>
            <person name="Calhoun S."/>
            <person name="Haridas S."/>
            <person name="Kuo A."/>
            <person name="Mondo S."/>
            <person name="Pangilinan J."/>
            <person name="Riley R."/>
            <person name="Labutti K."/>
            <person name="Andreopoulos B."/>
            <person name="Lipzen A."/>
            <person name="Chen C."/>
            <person name="Yanf M."/>
            <person name="Daum C."/>
            <person name="Ng V."/>
            <person name="Clum A."/>
            <person name="Ohm R."/>
            <person name="Martin F."/>
            <person name="Silar P."/>
            <person name="Natvig D."/>
            <person name="Lalanne C."/>
            <person name="Gautier V."/>
            <person name="Ament-Velasquez S.L."/>
            <person name="Kruys A."/>
            <person name="Hutchinson M.I."/>
            <person name="Powell A.J."/>
            <person name="Barry K."/>
            <person name="Miller A.N."/>
            <person name="Grigoriev I.V."/>
            <person name="Debuchy R."/>
            <person name="Gladieux P."/>
            <person name="Thoren M.H."/>
            <person name="Johannesson H."/>
        </authorList>
    </citation>
    <scope>NUCLEOTIDE SEQUENCE</scope>
    <source>
        <strain evidence="2">CBS 731.68</strain>
    </source>
</reference>
<dbReference type="EMBL" id="MU853228">
    <property type="protein sequence ID" value="KAK4123689.1"/>
    <property type="molecule type" value="Genomic_DNA"/>
</dbReference>
<keyword evidence="3" id="KW-1185">Reference proteome</keyword>
<protein>
    <submittedName>
        <fullName evidence="2">Uncharacterized protein</fullName>
    </submittedName>
</protein>
<evidence type="ECO:0000313" key="3">
    <source>
        <dbReference type="Proteomes" id="UP001302602"/>
    </source>
</evidence>
<gene>
    <name evidence="2" type="ORF">N657DRAFT_421154</name>
</gene>
<evidence type="ECO:0000313" key="2">
    <source>
        <dbReference type="EMBL" id="KAK4123689.1"/>
    </source>
</evidence>
<dbReference type="AlphaFoldDB" id="A0AAN6U013"/>
<keyword evidence="1" id="KW-1133">Transmembrane helix</keyword>